<proteinExistence type="predicted"/>
<keyword evidence="1" id="KW-0472">Membrane</keyword>
<dbReference type="EMBL" id="FRBY01000005">
    <property type="protein sequence ID" value="SHM64460.1"/>
    <property type="molecule type" value="Genomic_DNA"/>
</dbReference>
<keyword evidence="1" id="KW-1133">Transmembrane helix</keyword>
<sequence>MQKDVSFFGMKFTQLQFILFFFGWMFFLAFIWPFIIGSYLGMSVLICGLSILFVGLLNRLFGLLLLVFYFVNKSLIRYYQNFMMVLTSILATWIYSFFVPMNLYTYMAHLLVNTFTVFLIHDFFFKKGGIEDEIISLDDN</sequence>
<reference evidence="3" key="1">
    <citation type="submission" date="2016-11" db="EMBL/GenBank/DDBJ databases">
        <authorList>
            <person name="Varghese N."/>
            <person name="Submissions S."/>
        </authorList>
    </citation>
    <scope>NUCLEOTIDE SEQUENCE [LARGE SCALE GENOMIC DNA]</scope>
    <source>
        <strain evidence="3">DSM 1811</strain>
    </source>
</reference>
<dbReference type="AlphaFoldDB" id="A0A1M7KGP5"/>
<feature type="transmembrane region" description="Helical" evidence="1">
    <location>
        <begin position="78"/>
        <end position="98"/>
    </location>
</feature>
<feature type="transmembrane region" description="Helical" evidence="1">
    <location>
        <begin position="42"/>
        <end position="71"/>
    </location>
</feature>
<keyword evidence="3" id="KW-1185">Reference proteome</keyword>
<dbReference type="RefSeq" id="WP_072974870.1">
    <property type="nucleotide sequence ID" value="NZ_FRBY01000005.1"/>
</dbReference>
<dbReference type="STRING" id="29534.SAMN05444366_3802"/>
<organism evidence="2 3">
    <name type="scientific">Flavobacterium saccharophilum</name>
    <dbReference type="NCBI Taxonomy" id="29534"/>
    <lineage>
        <taxon>Bacteria</taxon>
        <taxon>Pseudomonadati</taxon>
        <taxon>Bacteroidota</taxon>
        <taxon>Flavobacteriia</taxon>
        <taxon>Flavobacteriales</taxon>
        <taxon>Flavobacteriaceae</taxon>
        <taxon>Flavobacterium</taxon>
    </lineage>
</organism>
<accession>A0A1M7KGP5</accession>
<protein>
    <submittedName>
        <fullName evidence="2">Uncharacterized protein</fullName>
    </submittedName>
</protein>
<keyword evidence="1" id="KW-0812">Transmembrane</keyword>
<feature type="transmembrane region" description="Helical" evidence="1">
    <location>
        <begin position="104"/>
        <end position="125"/>
    </location>
</feature>
<evidence type="ECO:0000313" key="2">
    <source>
        <dbReference type="EMBL" id="SHM64460.1"/>
    </source>
</evidence>
<evidence type="ECO:0000256" key="1">
    <source>
        <dbReference type="SAM" id="Phobius"/>
    </source>
</evidence>
<feature type="transmembrane region" description="Helical" evidence="1">
    <location>
        <begin position="12"/>
        <end position="36"/>
    </location>
</feature>
<dbReference type="Proteomes" id="UP000184121">
    <property type="component" value="Unassembled WGS sequence"/>
</dbReference>
<name>A0A1M7KGP5_9FLAO</name>
<evidence type="ECO:0000313" key="3">
    <source>
        <dbReference type="Proteomes" id="UP000184121"/>
    </source>
</evidence>
<dbReference type="OrthoDB" id="1362528at2"/>
<gene>
    <name evidence="2" type="ORF">SAMN05444366_3802</name>
</gene>